<evidence type="ECO:0000256" key="12">
    <source>
        <dbReference type="ARBA" id="ARBA00023157"/>
    </source>
</evidence>
<dbReference type="GO" id="GO:0003884">
    <property type="term" value="F:D-amino-acid oxidase activity"/>
    <property type="evidence" value="ECO:0007669"/>
    <property type="project" value="InterPro"/>
</dbReference>
<feature type="region of interest" description="Disordered" evidence="19">
    <location>
        <begin position="504"/>
        <end position="528"/>
    </location>
</feature>
<keyword evidence="7" id="KW-0808">Transferase</keyword>
<dbReference type="CDD" id="cd02947">
    <property type="entry name" value="TRX_family"/>
    <property type="match status" value="1"/>
</dbReference>
<dbReference type="PANTHER" id="PTHR12646:SF0">
    <property type="entry name" value="DOL-P-MAN:MAN(5)GLCNAC(2)-PP-DOL ALPHA-1,3-MANNOSYLTRANSFERASE"/>
    <property type="match status" value="1"/>
</dbReference>
<protein>
    <recommendedName>
        <fullName evidence="5">Dol-P-Man:Man(5)GlcNAc(2)-PP-Dol alpha-1,3-mannosyltransferase</fullName>
        <ecNumber evidence="4">2.4.1.258</ecNumber>
    </recommendedName>
    <alternativeName>
        <fullName evidence="15">Asparagine-linked glycosylation protein 6</fullName>
    </alternativeName>
    <alternativeName>
        <fullName evidence="14">Dol-P-Man-dependent alpha(1-3)-mannosyltransferase</fullName>
    </alternativeName>
    <alternativeName>
        <fullName evidence="13">Dolichyl-P-Man:Man(5)GlcNAc(2)-PP-dolichyl mannosyltransferase</fullName>
    </alternativeName>
</protein>
<evidence type="ECO:0000256" key="9">
    <source>
        <dbReference type="ARBA" id="ARBA00022824"/>
    </source>
</evidence>
<dbReference type="InterPro" id="IPR013766">
    <property type="entry name" value="Thioredoxin_domain"/>
</dbReference>
<evidence type="ECO:0000256" key="15">
    <source>
        <dbReference type="ARBA" id="ARBA00030742"/>
    </source>
</evidence>
<keyword evidence="10 20" id="KW-1133">Transmembrane helix</keyword>
<dbReference type="InterPro" id="IPR017937">
    <property type="entry name" value="Thioredoxin_CS"/>
</dbReference>
<feature type="transmembrane region" description="Helical" evidence="20">
    <location>
        <begin position="633"/>
        <end position="652"/>
    </location>
</feature>
<dbReference type="Gene3D" id="3.30.9.10">
    <property type="entry name" value="D-Amino Acid Oxidase, subunit A, domain 2"/>
    <property type="match status" value="1"/>
</dbReference>
<gene>
    <name evidence="22" type="ORF">CRHIZ90672A_00007049</name>
</gene>
<dbReference type="SUPFAM" id="SSF52833">
    <property type="entry name" value="Thioredoxin-like"/>
    <property type="match status" value="1"/>
</dbReference>
<keyword evidence="12" id="KW-1015">Disulfide bond</keyword>
<evidence type="ECO:0000256" key="13">
    <source>
        <dbReference type="ARBA" id="ARBA00030065"/>
    </source>
</evidence>
<feature type="domain" description="Thioredoxin" evidence="21">
    <location>
        <begin position="16"/>
        <end position="140"/>
    </location>
</feature>
<comment type="function">
    <text evidence="16">Dol-P-Man:Man(5)GlcNAc(2)-PP-Dol alpha-1,3-mannosyltransferase that operates in the biosynthetic pathway of dolichol-linked oligosaccharides, the glycan precursors employed in protein asparagine (N)-glycosylation. The assembly of dolichol-linked oligosaccharides begins on the cytosolic side of the endoplasmic reticulum membrane and finishes in its lumen. The sequential addition of sugars to dolichol pyrophosphate produces dolichol-linked oligosaccharides containing fourteen sugars, including two GlcNAcs, nine mannoses and three glucoses. Once assembled, the oligosaccharide is transferred from the lipid to nascent proteins by oligosaccharyltransferases. In the lumen of the endoplasmic reticulum, adds the first dolichyl beta-D-mannosyl phosphate derived mannose in an alpha-1,3 linkage to Man(5)GlcNAc(2)-PP-dolichol to produce Man(6)GlcNAc(2)-PP-dolichol.</text>
</comment>
<comment type="similarity">
    <text evidence="3">Belongs to the thioredoxin family.</text>
</comment>
<evidence type="ECO:0000313" key="22">
    <source>
        <dbReference type="EMBL" id="CAH0017354.1"/>
    </source>
</evidence>
<dbReference type="InterPro" id="IPR006181">
    <property type="entry name" value="D-amino_acid_oxidase_CS"/>
</dbReference>
<feature type="transmembrane region" description="Helical" evidence="20">
    <location>
        <begin position="738"/>
        <end position="756"/>
    </location>
</feature>
<evidence type="ECO:0000256" key="4">
    <source>
        <dbReference type="ARBA" id="ARBA00011964"/>
    </source>
</evidence>
<sequence>MNALAPRTMASSRHAVRASAQAAVRQFHSTPSRLVVHHAPNEKTFRNHLAQNDKVIVDCFADWCGPCKAISPILEKLSETDEFKQIHFVKFDVDELPALSQELGVRAMPTFFFFKDGKKVDEMVGANPGGLQTKLKLLSQSAGVSGLTSALLLSKSIEGCDLTIVAKHMPGDYDIEYASPWAGANFEPMSSREGSRWERRTWPELKRLTEEVPEAGIHFQKSRVYRRNKDMEVEGQLGLFALDPWFKDLFDDYRELDKDELLPGTDSGCGFTSVCINTAIYLPWLLGQCRKAGVVFKRGVLGNIREAKALSHTGRPADIIINTTGLGARKLGGVEDAALAPIRAQIVLVRNELPTMLSVSGTEDEPADLIYTMQRAAGGGTILGGTYDMNNWESAPDPNIALRIMRRVVEARPDIANGKGVAGLDVIRHGVGLRPYRHGGVRIEDEKLDESTWIVHNYGHAGWGYQGSYGCAERVVELVDKIRAQVKSKLSVAWRLDSEFFPPNLQDPTTTSSSERQRRAPMASSRAQGLPGPVRFVLDVATRRNEYAKFIPPLLWLGDALLTCVVIWKVPYTEIDWVAYMEQVSQYVNGERDYTKMEGGTGPLVYPAAHLYTYTGLYYLTGEGKNILLAQQLFAVLYMATLAVVMLCYWQAKVPPYVFPLLILSKRLHSLFVLRCFNDCFAVFFLFLAIFLFQRRSWTFGAIVFTWGLGIKMSLLLTLPAVVILLFLGRGFWPCLRVLWLMAQVQLAIAIPFLPANAKGYLGRAFELSRQFKFEWTVNWRMMGEEVFLSRPFALALLGCHVVFLLIFIIVKWLQPADRPLLDMIKSIIQLKPPFTPPEERRVSLKVTPEFVMTTMLSANVIGLLFARSLHYQFYAYLAWSTPYLIWRFWSNPLVVYGVWLAQEWAWNVFPSTPISSAVVVNVLGLTVLAAYFSSSEDERAARAEASSSEPKKTK</sequence>
<dbReference type="SUPFAM" id="SSF51971">
    <property type="entry name" value="Nucleotide-binding domain"/>
    <property type="match status" value="1"/>
</dbReference>
<evidence type="ECO:0000256" key="3">
    <source>
        <dbReference type="ARBA" id="ARBA00008987"/>
    </source>
</evidence>
<evidence type="ECO:0000256" key="5">
    <source>
        <dbReference type="ARBA" id="ARBA00015561"/>
    </source>
</evidence>
<evidence type="ECO:0000256" key="1">
    <source>
        <dbReference type="ARBA" id="ARBA00004477"/>
    </source>
</evidence>
<dbReference type="PROSITE" id="PS51352">
    <property type="entry name" value="THIOREDOXIN_2"/>
    <property type="match status" value="1"/>
</dbReference>
<dbReference type="GO" id="GO:0005789">
    <property type="term" value="C:endoplasmic reticulum membrane"/>
    <property type="evidence" value="ECO:0007669"/>
    <property type="project" value="UniProtKB-SubCell"/>
</dbReference>
<feature type="transmembrane region" description="Helical" evidence="20">
    <location>
        <begin position="874"/>
        <end position="890"/>
    </location>
</feature>
<evidence type="ECO:0000313" key="23">
    <source>
        <dbReference type="Proteomes" id="UP000696573"/>
    </source>
</evidence>
<evidence type="ECO:0000256" key="17">
    <source>
        <dbReference type="ARBA" id="ARBA00049506"/>
    </source>
</evidence>
<comment type="subcellular location">
    <subcellularLocation>
        <location evidence="1">Endoplasmic reticulum membrane</location>
        <topology evidence="1">Multi-pass membrane protein</topology>
    </subcellularLocation>
</comment>
<evidence type="ECO:0000259" key="21">
    <source>
        <dbReference type="PROSITE" id="PS51352"/>
    </source>
</evidence>
<keyword evidence="8 20" id="KW-0812">Transmembrane</keyword>
<proteinExistence type="inferred from homology"/>
<keyword evidence="9" id="KW-0256">Endoplasmic reticulum</keyword>
<name>A0A9N9V1B7_9HYPO</name>
<dbReference type="InterPro" id="IPR036249">
    <property type="entry name" value="Thioredoxin-like_sf"/>
</dbReference>
<dbReference type="SUPFAM" id="SSF54373">
    <property type="entry name" value="FAD-linked reductases, C-terminal domain"/>
    <property type="match status" value="1"/>
</dbReference>
<comment type="similarity">
    <text evidence="18">Belongs to the glycosyltransferase ALG3 family.</text>
</comment>
<reference evidence="22" key="1">
    <citation type="submission" date="2021-10" db="EMBL/GenBank/DDBJ databases">
        <authorList>
            <person name="Piombo E."/>
        </authorList>
    </citation>
    <scope>NUCLEOTIDE SEQUENCE</scope>
</reference>
<dbReference type="PRINTS" id="PR00421">
    <property type="entry name" value="THIOREDOXIN"/>
</dbReference>
<dbReference type="EMBL" id="CABFNQ020000506">
    <property type="protein sequence ID" value="CAH0017354.1"/>
    <property type="molecule type" value="Genomic_DNA"/>
</dbReference>
<comment type="catalytic activity">
    <reaction evidence="17">
        <text>an alpha-D-Man-(1-&gt;2)-alpha-D-Man-(1-&gt;2)-alpha-D-Man-(1-&gt;3)-[alpha-D-Man-(1-&gt;6)]-beta-D-Man-(1-&gt;4)-beta-D-GlcNAc-(1-&gt;4)-alpha-D-GlcNAc-diphospho-di-trans,poly-cis-dolichol + a di-trans,poly-cis-dolichyl beta-D-mannosyl phosphate = an alpha-D-Man-(1-&gt;2)-alpha-D-Man-(1-&gt;2)-alpha-D-Man-(1-&gt;3)-[alpha-D-Man-(1-&gt;3)-alpha-D-Man-(1-&gt;6)]-beta-D-Man-(1-&gt;4)-beta-D-GlcNAc-(1-&gt;4)-alpha-D-GlcNAc-diphospho-di-trans,poly-cis-dolichol + a di-trans,poly-cis-dolichyl phosphate + H(+)</text>
        <dbReference type="Rhea" id="RHEA:29527"/>
        <dbReference type="Rhea" id="RHEA-COMP:19498"/>
        <dbReference type="Rhea" id="RHEA-COMP:19501"/>
        <dbReference type="Rhea" id="RHEA-COMP:19516"/>
        <dbReference type="Rhea" id="RHEA-COMP:19517"/>
        <dbReference type="ChEBI" id="CHEBI:15378"/>
        <dbReference type="ChEBI" id="CHEBI:57683"/>
        <dbReference type="ChEBI" id="CHEBI:58211"/>
        <dbReference type="ChEBI" id="CHEBI:132515"/>
        <dbReference type="ChEBI" id="CHEBI:132516"/>
        <dbReference type="EC" id="2.4.1.258"/>
    </reaction>
    <physiologicalReaction direction="left-to-right" evidence="17">
        <dbReference type="Rhea" id="RHEA:29528"/>
    </physiologicalReaction>
</comment>
<dbReference type="Pfam" id="PF01266">
    <property type="entry name" value="DAO"/>
    <property type="match status" value="1"/>
</dbReference>
<feature type="transmembrane region" description="Helical" evidence="20">
    <location>
        <begin position="793"/>
        <end position="814"/>
    </location>
</feature>
<dbReference type="PANTHER" id="PTHR12646">
    <property type="entry name" value="NOT56 - RELATED"/>
    <property type="match status" value="1"/>
</dbReference>
<dbReference type="EC" id="2.4.1.258" evidence="4"/>
<feature type="transmembrane region" description="Helical" evidence="20">
    <location>
        <begin position="700"/>
        <end position="726"/>
    </location>
</feature>
<dbReference type="InterPro" id="IPR006076">
    <property type="entry name" value="FAD-dep_OxRdtase"/>
</dbReference>
<evidence type="ECO:0000256" key="6">
    <source>
        <dbReference type="ARBA" id="ARBA00022676"/>
    </source>
</evidence>
<accession>A0A9N9V1B7</accession>
<evidence type="ECO:0000256" key="14">
    <source>
        <dbReference type="ARBA" id="ARBA00030368"/>
    </source>
</evidence>
<dbReference type="Gene3D" id="3.40.30.10">
    <property type="entry name" value="Glutaredoxin"/>
    <property type="match status" value="1"/>
</dbReference>
<evidence type="ECO:0000256" key="10">
    <source>
        <dbReference type="ARBA" id="ARBA00022989"/>
    </source>
</evidence>
<keyword evidence="6" id="KW-0328">Glycosyltransferase</keyword>
<evidence type="ECO:0000256" key="11">
    <source>
        <dbReference type="ARBA" id="ARBA00023136"/>
    </source>
</evidence>
<evidence type="ECO:0000256" key="18">
    <source>
        <dbReference type="ARBA" id="ARBA00093457"/>
    </source>
</evidence>
<dbReference type="PROSITE" id="PS00677">
    <property type="entry name" value="DAO"/>
    <property type="match status" value="1"/>
</dbReference>
<dbReference type="PROSITE" id="PS00194">
    <property type="entry name" value="THIOREDOXIN_1"/>
    <property type="match status" value="1"/>
</dbReference>
<evidence type="ECO:0000256" key="7">
    <source>
        <dbReference type="ARBA" id="ARBA00022679"/>
    </source>
</evidence>
<feature type="transmembrane region" description="Helical" evidence="20">
    <location>
        <begin position="672"/>
        <end position="693"/>
    </location>
</feature>
<dbReference type="Pfam" id="PF05208">
    <property type="entry name" value="ALG3"/>
    <property type="match status" value="1"/>
</dbReference>
<evidence type="ECO:0000256" key="19">
    <source>
        <dbReference type="SAM" id="MobiDB-lite"/>
    </source>
</evidence>
<dbReference type="Proteomes" id="UP000696573">
    <property type="component" value="Unassembled WGS sequence"/>
</dbReference>
<dbReference type="InterPro" id="IPR007873">
    <property type="entry name" value="Glycosyltransferase_ALG3"/>
</dbReference>
<keyword evidence="11 20" id="KW-0472">Membrane</keyword>
<organism evidence="22 23">
    <name type="scientific">Clonostachys rhizophaga</name>
    <dbReference type="NCBI Taxonomy" id="160324"/>
    <lineage>
        <taxon>Eukaryota</taxon>
        <taxon>Fungi</taxon>
        <taxon>Dikarya</taxon>
        <taxon>Ascomycota</taxon>
        <taxon>Pezizomycotina</taxon>
        <taxon>Sordariomycetes</taxon>
        <taxon>Hypocreomycetidae</taxon>
        <taxon>Hypocreales</taxon>
        <taxon>Bionectriaceae</taxon>
        <taxon>Clonostachys</taxon>
    </lineage>
</organism>
<dbReference type="Gene3D" id="3.40.50.720">
    <property type="entry name" value="NAD(P)-binding Rossmann-like Domain"/>
    <property type="match status" value="1"/>
</dbReference>
<comment type="pathway">
    <text evidence="2">Protein modification; protein glycosylation.</text>
</comment>
<evidence type="ECO:0000256" key="8">
    <source>
        <dbReference type="ARBA" id="ARBA00022692"/>
    </source>
</evidence>
<evidence type="ECO:0000256" key="2">
    <source>
        <dbReference type="ARBA" id="ARBA00004922"/>
    </source>
</evidence>
<dbReference type="OrthoDB" id="20028at2759"/>
<comment type="caution">
    <text evidence="22">The sequence shown here is derived from an EMBL/GenBank/DDBJ whole genome shotgun (WGS) entry which is preliminary data.</text>
</comment>
<evidence type="ECO:0000256" key="20">
    <source>
        <dbReference type="SAM" id="Phobius"/>
    </source>
</evidence>
<dbReference type="FunFam" id="3.40.30.10:FF:000245">
    <property type="entry name" value="Thioredoxin"/>
    <property type="match status" value="1"/>
</dbReference>
<dbReference type="AlphaFoldDB" id="A0A9N9V1B7"/>
<dbReference type="GO" id="GO:0052925">
    <property type="term" value="F:dol-P-Man:Man(5)GlcNAc(2)-PP-Dol alpha-1,3-mannosyltransferase activity"/>
    <property type="evidence" value="ECO:0007669"/>
    <property type="project" value="UniProtKB-EC"/>
</dbReference>
<feature type="transmembrane region" description="Helical" evidence="20">
    <location>
        <begin position="910"/>
        <end position="933"/>
    </location>
</feature>
<keyword evidence="23" id="KW-1185">Reference proteome</keyword>
<evidence type="ECO:0000256" key="16">
    <source>
        <dbReference type="ARBA" id="ARBA00044743"/>
    </source>
</evidence>
<dbReference type="Pfam" id="PF00085">
    <property type="entry name" value="Thioredoxin"/>
    <property type="match status" value="1"/>
</dbReference>